<organism evidence="2 3">
    <name type="scientific">Petrolisthes cinctipes</name>
    <name type="common">Flat porcelain crab</name>
    <dbReference type="NCBI Taxonomy" id="88211"/>
    <lineage>
        <taxon>Eukaryota</taxon>
        <taxon>Metazoa</taxon>
        <taxon>Ecdysozoa</taxon>
        <taxon>Arthropoda</taxon>
        <taxon>Crustacea</taxon>
        <taxon>Multicrustacea</taxon>
        <taxon>Malacostraca</taxon>
        <taxon>Eumalacostraca</taxon>
        <taxon>Eucarida</taxon>
        <taxon>Decapoda</taxon>
        <taxon>Pleocyemata</taxon>
        <taxon>Anomura</taxon>
        <taxon>Galatheoidea</taxon>
        <taxon>Porcellanidae</taxon>
        <taxon>Petrolisthes</taxon>
    </lineage>
</organism>
<keyword evidence="3" id="KW-1185">Reference proteome</keyword>
<proteinExistence type="predicted"/>
<dbReference type="AlphaFoldDB" id="A0AAE1K8K8"/>
<feature type="region of interest" description="Disordered" evidence="1">
    <location>
        <begin position="1"/>
        <end position="26"/>
    </location>
</feature>
<dbReference type="EMBL" id="JAWQEG010002983">
    <property type="protein sequence ID" value="KAK3868566.1"/>
    <property type="molecule type" value="Genomic_DNA"/>
</dbReference>
<gene>
    <name evidence="2" type="ORF">Pcinc_026059</name>
</gene>
<evidence type="ECO:0000313" key="3">
    <source>
        <dbReference type="Proteomes" id="UP001286313"/>
    </source>
</evidence>
<sequence>MVRQKRRGRGKGRRKIVPGEQPDAGEREHESGVYVVLVVAKHCLTLLGPPCLTHTHTSPSTKHIFHTLQFTLVIPYHHTVPSILTLPPFPFHSAPSILSLQSSPFHLAPFTLTLPPCPIHPAPSTLLLPPFPFHLSPSTFPLSTLFLQSCPFNPVHLHTTVIYLSHGQPCPSFIPFVLSFTKPSFAQALISPCLQHHSPLTRLSFYYYNLPDPIPHSHPLPDTSPPPKPCLHSHPNQDLHFDTYYTFTSTPTFTPPPTPNLNTASTPTLNIAFSPSLNPSFTLTFTPPSLLLPTPANLR</sequence>
<name>A0AAE1K8K8_PETCI</name>
<evidence type="ECO:0000256" key="1">
    <source>
        <dbReference type="SAM" id="MobiDB-lite"/>
    </source>
</evidence>
<reference evidence="2" key="1">
    <citation type="submission" date="2023-10" db="EMBL/GenBank/DDBJ databases">
        <title>Genome assemblies of two species of porcelain crab, Petrolisthes cinctipes and Petrolisthes manimaculis (Anomura: Porcellanidae).</title>
        <authorList>
            <person name="Angst P."/>
        </authorList>
    </citation>
    <scope>NUCLEOTIDE SEQUENCE</scope>
    <source>
        <strain evidence="2">PB745_01</strain>
        <tissue evidence="2">Gill</tissue>
    </source>
</reference>
<accession>A0AAE1K8K8</accession>
<protein>
    <submittedName>
        <fullName evidence="2">Uncharacterized protein</fullName>
    </submittedName>
</protein>
<dbReference type="Proteomes" id="UP001286313">
    <property type="component" value="Unassembled WGS sequence"/>
</dbReference>
<feature type="compositionally biased region" description="Basic residues" evidence="1">
    <location>
        <begin position="1"/>
        <end position="16"/>
    </location>
</feature>
<comment type="caution">
    <text evidence="2">The sequence shown here is derived from an EMBL/GenBank/DDBJ whole genome shotgun (WGS) entry which is preliminary data.</text>
</comment>
<evidence type="ECO:0000313" key="2">
    <source>
        <dbReference type="EMBL" id="KAK3868566.1"/>
    </source>
</evidence>